<evidence type="ECO:0000313" key="1">
    <source>
        <dbReference type="EMBL" id="TGY54787.1"/>
    </source>
</evidence>
<evidence type="ECO:0000313" key="2">
    <source>
        <dbReference type="Proteomes" id="UP000310032"/>
    </source>
</evidence>
<comment type="caution">
    <text evidence="1">The sequence shown here is derived from an EMBL/GenBank/DDBJ whole genome shotgun (WGS) entry which is preliminary data.</text>
</comment>
<dbReference type="AlphaFoldDB" id="A0A4S2EGC3"/>
<dbReference type="RefSeq" id="WP_005647590.1">
    <property type="nucleotide sequence ID" value="NZ_JAHYMB010000028.1"/>
</dbReference>
<reference evidence="1 2" key="1">
    <citation type="submission" date="2019-04" db="EMBL/GenBank/DDBJ databases">
        <title>Microbes associate with the intestines of laboratory mice.</title>
        <authorList>
            <person name="Navarre W."/>
            <person name="Wong E."/>
            <person name="Huang K."/>
            <person name="Tropini C."/>
            <person name="Ng K."/>
            <person name="Yu B."/>
        </authorList>
    </citation>
    <scope>NUCLEOTIDE SEQUENCE [LARGE SCALE GENOMIC DNA]</scope>
    <source>
        <strain evidence="1 2">NM39_I3</strain>
    </source>
</reference>
<gene>
    <name evidence="1" type="ORF">E5342_16340</name>
</gene>
<accession>A0A4S2EGC3</accession>
<name>A0A4S2EGC3_PARDI</name>
<organism evidence="1 2">
    <name type="scientific">Parabacteroides distasonis</name>
    <dbReference type="NCBI Taxonomy" id="823"/>
    <lineage>
        <taxon>Bacteria</taxon>
        <taxon>Pseudomonadati</taxon>
        <taxon>Bacteroidota</taxon>
        <taxon>Bacteroidia</taxon>
        <taxon>Bacteroidales</taxon>
        <taxon>Tannerellaceae</taxon>
        <taxon>Parabacteroides</taxon>
    </lineage>
</organism>
<proteinExistence type="predicted"/>
<dbReference type="Gene3D" id="2.30.320.10">
    <property type="entry name" value="YwqG-like"/>
    <property type="match status" value="1"/>
</dbReference>
<dbReference type="GeneID" id="79860961"/>
<protein>
    <submittedName>
        <fullName evidence="1">DUF1963 domain-containing protein</fullName>
    </submittedName>
</protein>
<dbReference type="InterPro" id="IPR035948">
    <property type="entry name" value="YwqG-like_sf"/>
</dbReference>
<dbReference type="SUPFAM" id="SSF103032">
    <property type="entry name" value="Hypothetical protein YwqG"/>
    <property type="match status" value="1"/>
</dbReference>
<dbReference type="Proteomes" id="UP000310032">
    <property type="component" value="Unassembled WGS sequence"/>
</dbReference>
<dbReference type="InterPro" id="IPR015315">
    <property type="entry name" value="DUF1963"/>
</dbReference>
<sequence>MKRIEEIKKQLVKRATGFITGGFRPTNSNTENWIGQVYLYRENEDIPIDDNGKAMLPLLQICLEGLPYIPDALKGSKVLTIFVSENMPGRLAYNGDAWVIREYKEEDVLVVKDIYMQSSSRIKPYPLKSQLITEDYPVWDSGDIPMDIEDELVEMEDSGEITDYYDYTDCFAGHKIGGYPNYIQSGIDFGDGYEFMIQIASDEKANLNIIDSGNFYLAKNSQTGDWRLYCDFY</sequence>
<dbReference type="EMBL" id="SRYM01000060">
    <property type="protein sequence ID" value="TGY54787.1"/>
    <property type="molecule type" value="Genomic_DNA"/>
</dbReference>
<dbReference type="Pfam" id="PF09234">
    <property type="entry name" value="DUF1963"/>
    <property type="match status" value="1"/>
</dbReference>